<accession>A0A0L0P8L3</accession>
<feature type="region of interest" description="Disordered" evidence="6">
    <location>
        <begin position="1"/>
        <end position="80"/>
    </location>
</feature>
<evidence type="ECO:0000256" key="3">
    <source>
        <dbReference type="ARBA" id="ARBA00022737"/>
    </source>
</evidence>
<comment type="caution">
    <text evidence="7">The sequence shown here is derived from an EMBL/GenBank/DDBJ whole genome shotgun (WGS) entry which is preliminary data.</text>
</comment>
<dbReference type="VEuPathDB" id="FungiDB:CJI96_0002607"/>
<dbReference type="InterPro" id="IPR039241">
    <property type="entry name" value="Rrp9-like"/>
</dbReference>
<dbReference type="VEuPathDB" id="FungiDB:QG37_00041"/>
<evidence type="ECO:0000256" key="1">
    <source>
        <dbReference type="ARBA" id="ARBA00004123"/>
    </source>
</evidence>
<evidence type="ECO:0000256" key="6">
    <source>
        <dbReference type="SAM" id="MobiDB-lite"/>
    </source>
</evidence>
<dbReference type="EMBL" id="LGST01000002">
    <property type="protein sequence ID" value="KNE02669.1"/>
    <property type="molecule type" value="Genomic_DNA"/>
</dbReference>
<dbReference type="Proteomes" id="UP000037122">
    <property type="component" value="Unassembled WGS sequence"/>
</dbReference>
<dbReference type="VEuPathDB" id="FungiDB:CJJ07_000831"/>
<evidence type="ECO:0000256" key="4">
    <source>
        <dbReference type="ARBA" id="ARBA00023242"/>
    </source>
</evidence>
<dbReference type="InterPro" id="IPR015943">
    <property type="entry name" value="WD40/YVTN_repeat-like_dom_sf"/>
</dbReference>
<dbReference type="InterPro" id="IPR036322">
    <property type="entry name" value="WD40_repeat_dom_sf"/>
</dbReference>
<proteinExistence type="predicted"/>
<dbReference type="InterPro" id="IPR001680">
    <property type="entry name" value="WD40_rpt"/>
</dbReference>
<dbReference type="FunFam" id="2.130.10.10:FF:000644">
    <property type="entry name" value="Rrp9p"/>
    <property type="match status" value="1"/>
</dbReference>
<protein>
    <submittedName>
        <fullName evidence="7">Uncharacterized protein</fullName>
    </submittedName>
</protein>
<comment type="subcellular location">
    <subcellularLocation>
        <location evidence="1">Nucleus</location>
    </subcellularLocation>
</comment>
<dbReference type="PANTHER" id="PTHR19865">
    <property type="entry name" value="U3 SMALL NUCLEOLAR RNA INTERACTING PROTEIN 2"/>
    <property type="match status" value="1"/>
</dbReference>
<name>A0A0L0P8L3_CANAR</name>
<feature type="repeat" description="WD" evidence="5">
    <location>
        <begin position="201"/>
        <end position="242"/>
    </location>
</feature>
<dbReference type="SMART" id="SM00320">
    <property type="entry name" value="WD40"/>
    <property type="match status" value="5"/>
</dbReference>
<organism evidence="7 8">
    <name type="scientific">Candidozyma auris</name>
    <name type="common">Yeast</name>
    <name type="synonym">Candida auris</name>
    <dbReference type="NCBI Taxonomy" id="498019"/>
    <lineage>
        <taxon>Eukaryota</taxon>
        <taxon>Fungi</taxon>
        <taxon>Dikarya</taxon>
        <taxon>Ascomycota</taxon>
        <taxon>Saccharomycotina</taxon>
        <taxon>Pichiomycetes</taxon>
        <taxon>Metschnikowiaceae</taxon>
        <taxon>Candidozyma</taxon>
    </lineage>
</organism>
<keyword evidence="3" id="KW-0677">Repeat</keyword>
<feature type="compositionally biased region" description="Acidic residues" evidence="6">
    <location>
        <begin position="52"/>
        <end position="75"/>
    </location>
</feature>
<dbReference type="Gene3D" id="2.130.10.10">
    <property type="entry name" value="YVTN repeat-like/Quinoprotein amine dehydrogenase"/>
    <property type="match status" value="1"/>
</dbReference>
<dbReference type="GO" id="GO:0032040">
    <property type="term" value="C:small-subunit processome"/>
    <property type="evidence" value="ECO:0007669"/>
    <property type="project" value="TreeGrafter"/>
</dbReference>
<dbReference type="Pfam" id="PF00400">
    <property type="entry name" value="WD40"/>
    <property type="match status" value="3"/>
</dbReference>
<dbReference type="PROSITE" id="PS50082">
    <property type="entry name" value="WD_REPEATS_2"/>
    <property type="match status" value="2"/>
</dbReference>
<evidence type="ECO:0000256" key="5">
    <source>
        <dbReference type="PROSITE-ProRule" id="PRU00221"/>
    </source>
</evidence>
<dbReference type="VEuPathDB" id="FungiDB:CJI97_004148"/>
<dbReference type="VEuPathDB" id="FungiDB:B9J08_004080"/>
<reference evidence="8" key="1">
    <citation type="journal article" date="2015" name="BMC Genomics">
        <title>Draft genome of a commonly misdiagnosed multidrug resistant pathogen Candida auris.</title>
        <authorList>
            <person name="Chatterjee S."/>
            <person name="Alampalli S.V."/>
            <person name="Nageshan R.K."/>
            <person name="Chettiar S.T."/>
            <person name="Joshi S."/>
            <person name="Tatu U.S."/>
        </authorList>
    </citation>
    <scope>NUCLEOTIDE SEQUENCE [LARGE SCALE GENOMIC DNA]</scope>
    <source>
        <strain evidence="8">6684</strain>
    </source>
</reference>
<dbReference type="GO" id="GO:0034511">
    <property type="term" value="F:U3 snoRNA binding"/>
    <property type="evidence" value="ECO:0007669"/>
    <property type="project" value="InterPro"/>
</dbReference>
<dbReference type="VEuPathDB" id="FungiDB:CJJ09_000024"/>
<evidence type="ECO:0000256" key="2">
    <source>
        <dbReference type="ARBA" id="ARBA00022574"/>
    </source>
</evidence>
<feature type="repeat" description="WD" evidence="5">
    <location>
        <begin position="284"/>
        <end position="317"/>
    </location>
</feature>
<evidence type="ECO:0000313" key="8">
    <source>
        <dbReference type="Proteomes" id="UP000037122"/>
    </source>
</evidence>
<evidence type="ECO:0000313" key="7">
    <source>
        <dbReference type="EMBL" id="KNE02669.1"/>
    </source>
</evidence>
<dbReference type="SUPFAM" id="SSF50978">
    <property type="entry name" value="WD40 repeat-like"/>
    <property type="match status" value="1"/>
</dbReference>
<keyword evidence="4" id="KW-0539">Nucleus</keyword>
<dbReference type="PANTHER" id="PTHR19865:SF0">
    <property type="entry name" value="U3 SMALL NUCLEOLAR RNA-INTERACTING PROTEIN 2"/>
    <property type="match status" value="1"/>
</dbReference>
<dbReference type="AlphaFoldDB" id="A0A0L0P8L3"/>
<gene>
    <name evidence="7" type="ORF">QG37_00041</name>
</gene>
<sequence length="520" mass="58391">MAGDPFLSDPSKKRKRQAKPSSATKKQKAQPKDRAPDNDEEISSDSGIEPGDSSDEGEVPAEIEERELDSDEEFASETAAEKRRRLAKQYLENLKEQELEGDEYDAQELDDDILARRLKEDAAEGKGHAYKHIAEKIEKQLEDCARSNTRVGSKNLTAVAVAYPFAYTVSKDMELIKWNIGGKKPLRMKHTKGGVKYFSKKVHHCDQINCVAVSPDGKYIVTGGHDARLIIWSSENLTCLRVLDTRAAVNAIAFRRNTDQLFAACADLRIRTFSIAQQAQLEILYGHQDNITDISALARETCVSVGSRDKTAMFWKIAEELRLTFRGGDSLDKKRRRKDGEEERPSSEPFHMEGSIEVCSMVDETHFVTGSDNGNIAFWSLGKKKALFTQRLGHGLMPEIKPFQASGESSESIAKIQVPERQPYWITAIHAVPYSDFFVTGSYNGELRLWKIDKERFKKFEPMGVIGDIKGVVVGIDSIERQQNKVVTLLVASSKEHKFGRWLGKIEGARNNLTTVTFNV</sequence>
<dbReference type="PROSITE" id="PS50294">
    <property type="entry name" value="WD_REPEATS_REGION"/>
    <property type="match status" value="1"/>
</dbReference>
<keyword evidence="2 5" id="KW-0853">WD repeat</keyword>